<accession>A0A2I1HLC7</accession>
<keyword evidence="5" id="KW-1185">Reference proteome</keyword>
<dbReference type="Proteomes" id="UP000234323">
    <property type="component" value="Unassembled WGS sequence"/>
</dbReference>
<keyword evidence="3" id="KW-0472">Membrane</keyword>
<organism evidence="4 5">
    <name type="scientific">Rhizophagus irregularis</name>
    <dbReference type="NCBI Taxonomy" id="588596"/>
    <lineage>
        <taxon>Eukaryota</taxon>
        <taxon>Fungi</taxon>
        <taxon>Fungi incertae sedis</taxon>
        <taxon>Mucoromycota</taxon>
        <taxon>Glomeromycotina</taxon>
        <taxon>Glomeromycetes</taxon>
        <taxon>Glomerales</taxon>
        <taxon>Glomeraceae</taxon>
        <taxon>Rhizophagus</taxon>
    </lineage>
</organism>
<evidence type="ECO:0000313" key="5">
    <source>
        <dbReference type="Proteomes" id="UP000234323"/>
    </source>
</evidence>
<dbReference type="PANTHER" id="PTHR46093:SF18">
    <property type="entry name" value="FIBRONECTIN TYPE-III DOMAIN-CONTAINING PROTEIN"/>
    <property type="match status" value="1"/>
</dbReference>
<proteinExistence type="predicted"/>
<comment type="caution">
    <text evidence="4">The sequence shown here is derived from an EMBL/GenBank/DDBJ whole genome shotgun (WGS) entry which is preliminary data.</text>
</comment>
<sequence length="240" mass="26838">MTPFKPSVYSRHTATLIDNKLYILGGYDLNNNRIKEFFYLDISVQFNTQELSWQDLSNINMVPPHSSATSVKGGPNNDTLILYGGISSDQTMASVYTFNSQSIIWSIPKIAGVNTFIKWGSTGIINNDGRMYLWSGSTDTGYVINEMFILDTINLSWSKGSIINAPTPRFGYSATLLPNNKIIYMGKRVIFIFKYVLLFLLMNAYCLGGDNDVTTTYNISTLNISKGTALTLSEVYFVNI</sequence>
<evidence type="ECO:0000313" key="4">
    <source>
        <dbReference type="EMBL" id="PKY59651.1"/>
    </source>
</evidence>
<dbReference type="VEuPathDB" id="FungiDB:RhiirFUN_018358"/>
<evidence type="ECO:0000256" key="2">
    <source>
        <dbReference type="ARBA" id="ARBA00022737"/>
    </source>
</evidence>
<dbReference type="InterPro" id="IPR015915">
    <property type="entry name" value="Kelch-typ_b-propeller"/>
</dbReference>
<evidence type="ECO:0000256" key="1">
    <source>
        <dbReference type="ARBA" id="ARBA00022441"/>
    </source>
</evidence>
<keyword evidence="3" id="KW-0812">Transmembrane</keyword>
<dbReference type="Pfam" id="PF24681">
    <property type="entry name" value="Kelch_KLHDC2_KLHL20_DRC7"/>
    <property type="match status" value="1"/>
</dbReference>
<dbReference type="SUPFAM" id="SSF117281">
    <property type="entry name" value="Kelch motif"/>
    <property type="match status" value="1"/>
</dbReference>
<dbReference type="EMBL" id="LLXI01003685">
    <property type="protein sequence ID" value="PKY59651.1"/>
    <property type="molecule type" value="Genomic_DNA"/>
</dbReference>
<reference evidence="4 5" key="1">
    <citation type="submission" date="2015-10" db="EMBL/GenBank/DDBJ databases">
        <title>Genome analyses suggest a sexual origin of heterokaryosis in a supposedly ancient asexual fungus.</title>
        <authorList>
            <person name="Ropars J."/>
            <person name="Sedzielewska K."/>
            <person name="Noel J."/>
            <person name="Charron P."/>
            <person name="Farinelli L."/>
            <person name="Marton T."/>
            <person name="Kruger M."/>
            <person name="Pelin A."/>
            <person name="Brachmann A."/>
            <person name="Corradi N."/>
        </authorList>
    </citation>
    <scope>NUCLEOTIDE SEQUENCE [LARGE SCALE GENOMIC DNA]</scope>
    <source>
        <strain evidence="4 5">A4</strain>
    </source>
</reference>
<dbReference type="Gene3D" id="2.120.10.80">
    <property type="entry name" value="Kelch-type beta propeller"/>
    <property type="match status" value="2"/>
</dbReference>
<keyword evidence="1" id="KW-0880">Kelch repeat</keyword>
<dbReference type="PANTHER" id="PTHR46093">
    <property type="entry name" value="ACYL-COA-BINDING DOMAIN-CONTAINING PROTEIN 5"/>
    <property type="match status" value="1"/>
</dbReference>
<evidence type="ECO:0000256" key="3">
    <source>
        <dbReference type="SAM" id="Phobius"/>
    </source>
</evidence>
<protein>
    <recommendedName>
        <fullName evidence="6">Galactose oxidase</fullName>
    </recommendedName>
</protein>
<keyword evidence="3" id="KW-1133">Transmembrane helix</keyword>
<dbReference type="AlphaFoldDB" id="A0A2I1HLC7"/>
<keyword evidence="2" id="KW-0677">Repeat</keyword>
<dbReference type="VEuPathDB" id="FungiDB:RhiirA1_460974"/>
<name>A0A2I1HLC7_9GLOM</name>
<feature type="transmembrane region" description="Helical" evidence="3">
    <location>
        <begin position="189"/>
        <end position="208"/>
    </location>
</feature>
<evidence type="ECO:0008006" key="6">
    <source>
        <dbReference type="Google" id="ProtNLM"/>
    </source>
</evidence>
<gene>
    <name evidence="4" type="ORF">RhiirA4_482575</name>
</gene>